<dbReference type="EMBL" id="LXQA011340693">
    <property type="protein sequence ID" value="MCI93849.1"/>
    <property type="molecule type" value="Genomic_DNA"/>
</dbReference>
<proteinExistence type="predicted"/>
<protein>
    <submittedName>
        <fullName evidence="2">Uncharacterized protein</fullName>
    </submittedName>
</protein>
<evidence type="ECO:0000313" key="2">
    <source>
        <dbReference type="EMBL" id="MCI93849.1"/>
    </source>
</evidence>
<dbReference type="AlphaFoldDB" id="A0A392W264"/>
<accession>A0A392W264</accession>
<sequence length="62" mass="6757">GPRDHVVIVVTTDHQVRGEMKILNVPLRVNTCPHLAIHIGGTIAPLLTMTIVVHLGVMKKDT</sequence>
<keyword evidence="3" id="KW-1185">Reference proteome</keyword>
<keyword evidence="1" id="KW-1133">Transmembrane helix</keyword>
<feature type="non-terminal residue" evidence="2">
    <location>
        <position position="1"/>
    </location>
</feature>
<organism evidence="2 3">
    <name type="scientific">Trifolium medium</name>
    <dbReference type="NCBI Taxonomy" id="97028"/>
    <lineage>
        <taxon>Eukaryota</taxon>
        <taxon>Viridiplantae</taxon>
        <taxon>Streptophyta</taxon>
        <taxon>Embryophyta</taxon>
        <taxon>Tracheophyta</taxon>
        <taxon>Spermatophyta</taxon>
        <taxon>Magnoliopsida</taxon>
        <taxon>eudicotyledons</taxon>
        <taxon>Gunneridae</taxon>
        <taxon>Pentapetalae</taxon>
        <taxon>rosids</taxon>
        <taxon>fabids</taxon>
        <taxon>Fabales</taxon>
        <taxon>Fabaceae</taxon>
        <taxon>Papilionoideae</taxon>
        <taxon>50 kb inversion clade</taxon>
        <taxon>NPAAA clade</taxon>
        <taxon>Hologalegina</taxon>
        <taxon>IRL clade</taxon>
        <taxon>Trifolieae</taxon>
        <taxon>Trifolium</taxon>
    </lineage>
</organism>
<evidence type="ECO:0000313" key="3">
    <source>
        <dbReference type="Proteomes" id="UP000265520"/>
    </source>
</evidence>
<name>A0A392W264_9FABA</name>
<keyword evidence="1" id="KW-0472">Membrane</keyword>
<comment type="caution">
    <text evidence="2">The sequence shown here is derived from an EMBL/GenBank/DDBJ whole genome shotgun (WGS) entry which is preliminary data.</text>
</comment>
<evidence type="ECO:0000256" key="1">
    <source>
        <dbReference type="SAM" id="Phobius"/>
    </source>
</evidence>
<feature type="transmembrane region" description="Helical" evidence="1">
    <location>
        <begin position="35"/>
        <end position="57"/>
    </location>
</feature>
<dbReference type="Proteomes" id="UP000265520">
    <property type="component" value="Unassembled WGS sequence"/>
</dbReference>
<keyword evidence="1" id="KW-0812">Transmembrane</keyword>
<reference evidence="2 3" key="1">
    <citation type="journal article" date="2018" name="Front. Plant Sci.">
        <title>Red Clover (Trifolium pratense) and Zigzag Clover (T. medium) - A Picture of Genomic Similarities and Differences.</title>
        <authorList>
            <person name="Dluhosova J."/>
            <person name="Istvanek J."/>
            <person name="Nedelnik J."/>
            <person name="Repkova J."/>
        </authorList>
    </citation>
    <scope>NUCLEOTIDE SEQUENCE [LARGE SCALE GENOMIC DNA]</scope>
    <source>
        <strain evidence="3">cv. 10/8</strain>
        <tissue evidence="2">Leaf</tissue>
    </source>
</reference>